<evidence type="ECO:0000313" key="4">
    <source>
        <dbReference type="Proteomes" id="UP000325440"/>
    </source>
</evidence>
<feature type="compositionally biased region" description="Basic and acidic residues" evidence="1">
    <location>
        <begin position="332"/>
        <end position="346"/>
    </location>
</feature>
<dbReference type="SUPFAM" id="SSF63748">
    <property type="entry name" value="Tudor/PWWP/MBT"/>
    <property type="match status" value="1"/>
</dbReference>
<dbReference type="AlphaFoldDB" id="A0A5E4M4N6"/>
<dbReference type="OrthoDB" id="6609895at2759"/>
<accession>A0A5E4M4N6</accession>
<reference evidence="3 4" key="1">
    <citation type="submission" date="2019-08" db="EMBL/GenBank/DDBJ databases">
        <authorList>
            <person name="Alioto T."/>
            <person name="Alioto T."/>
            <person name="Gomez Garrido J."/>
        </authorList>
    </citation>
    <scope>NUCLEOTIDE SEQUENCE [LARGE SCALE GENOMIC DNA]</scope>
</reference>
<gene>
    <name evidence="3" type="ORF">CINCED_3A008602</name>
</gene>
<organism evidence="3 4">
    <name type="scientific">Cinara cedri</name>
    <dbReference type="NCBI Taxonomy" id="506608"/>
    <lineage>
        <taxon>Eukaryota</taxon>
        <taxon>Metazoa</taxon>
        <taxon>Ecdysozoa</taxon>
        <taxon>Arthropoda</taxon>
        <taxon>Hexapoda</taxon>
        <taxon>Insecta</taxon>
        <taxon>Pterygota</taxon>
        <taxon>Neoptera</taxon>
        <taxon>Paraneoptera</taxon>
        <taxon>Hemiptera</taxon>
        <taxon>Sternorrhyncha</taxon>
        <taxon>Aphidomorpha</taxon>
        <taxon>Aphidoidea</taxon>
        <taxon>Aphididae</taxon>
        <taxon>Lachninae</taxon>
        <taxon>Cinara</taxon>
    </lineage>
</organism>
<dbReference type="Gene3D" id="2.30.30.140">
    <property type="match status" value="1"/>
</dbReference>
<dbReference type="EMBL" id="CABPRJ010000055">
    <property type="protein sequence ID" value="VVC26980.1"/>
    <property type="molecule type" value="Genomic_DNA"/>
</dbReference>
<protein>
    <submittedName>
        <fullName evidence="3">Tudor domain</fullName>
    </submittedName>
</protein>
<evidence type="ECO:0000256" key="1">
    <source>
        <dbReference type="SAM" id="MobiDB-lite"/>
    </source>
</evidence>
<feature type="region of interest" description="Disordered" evidence="1">
    <location>
        <begin position="308"/>
        <end position="362"/>
    </location>
</feature>
<dbReference type="InterPro" id="IPR002999">
    <property type="entry name" value="Tudor"/>
</dbReference>
<dbReference type="Pfam" id="PF00567">
    <property type="entry name" value="TUDOR"/>
    <property type="match status" value="1"/>
</dbReference>
<dbReference type="CDD" id="cd20379">
    <property type="entry name" value="Tudor_dTUD-like"/>
    <property type="match status" value="1"/>
</dbReference>
<dbReference type="Proteomes" id="UP000325440">
    <property type="component" value="Unassembled WGS sequence"/>
</dbReference>
<feature type="domain" description="Tudor" evidence="2">
    <location>
        <begin position="50"/>
        <end position="134"/>
    </location>
</feature>
<name>A0A5E4M4N6_9HEMI</name>
<sequence>MISLQPLSPERVLAFLPPNTWTEVILLSTPQNNINAYIATTPDNMQKRFRDMNEMALQSCLFEPVLHFKAREIVAVEIDGNWYRGKLIKLCLFNPDDTTIDLIDVGVTYKTKLQYVFEIPYYFKYEPLVLPIKFKNFTPNSTKVIIKPCMSDSILDEGFVLVEAKSNHIKLENIQQYDKPLLDTKQEFKNKKIIKAIKCEPNDDLTIKSSSHMEQNEIYRSSYQYSHPRHVHLSAIKIERDKTNGQLFSRPIKIENDTSFDIGNPSEIMLTNKHSFTDESYTNSEILNAGENINNIHKELPSQKLIKRKKSNVKRQEKLTPNNWKNSRKKEKKESKKQLAQDKNLQKQEQTGQSKPQEKNLTEEIRYRFEQLVKFTAQQLQEMNY</sequence>
<evidence type="ECO:0000313" key="3">
    <source>
        <dbReference type="EMBL" id="VVC26980.1"/>
    </source>
</evidence>
<proteinExistence type="predicted"/>
<keyword evidence="4" id="KW-1185">Reference proteome</keyword>
<evidence type="ECO:0000259" key="2">
    <source>
        <dbReference type="Pfam" id="PF00567"/>
    </source>
</evidence>